<dbReference type="Proteomes" id="UP001461498">
    <property type="component" value="Unassembled WGS sequence"/>
</dbReference>
<protein>
    <submittedName>
        <fullName evidence="2">Uncharacterized protein</fullName>
    </submittedName>
</protein>
<comment type="caution">
    <text evidence="2">The sequence shown here is derived from an EMBL/GenBank/DDBJ whole genome shotgun (WGS) entry which is preliminary data.</text>
</comment>
<keyword evidence="1" id="KW-0732">Signal</keyword>
<dbReference type="AlphaFoldDB" id="A0AAW1DGN0"/>
<sequence>MIVQTLWFYLLISLALISFGGAVTTHGEHDDDEEGNFCDCALMDSPASSDPLMVHHFHIPFDECNERSKMACRNLCVALAEAGRNSGSGDKIFCRLMKKEIKATLHVFSKVCQDDFQHTGISYIEPLCCRDGNVVDCS</sequence>
<evidence type="ECO:0000313" key="3">
    <source>
        <dbReference type="Proteomes" id="UP001461498"/>
    </source>
</evidence>
<evidence type="ECO:0000256" key="1">
    <source>
        <dbReference type="SAM" id="SignalP"/>
    </source>
</evidence>
<organism evidence="2 3">
    <name type="scientific">Rhynocoris fuscipes</name>
    <dbReference type="NCBI Taxonomy" id="488301"/>
    <lineage>
        <taxon>Eukaryota</taxon>
        <taxon>Metazoa</taxon>
        <taxon>Ecdysozoa</taxon>
        <taxon>Arthropoda</taxon>
        <taxon>Hexapoda</taxon>
        <taxon>Insecta</taxon>
        <taxon>Pterygota</taxon>
        <taxon>Neoptera</taxon>
        <taxon>Paraneoptera</taxon>
        <taxon>Hemiptera</taxon>
        <taxon>Heteroptera</taxon>
        <taxon>Panheteroptera</taxon>
        <taxon>Cimicomorpha</taxon>
        <taxon>Reduviidae</taxon>
        <taxon>Harpactorinae</taxon>
        <taxon>Harpactorini</taxon>
        <taxon>Rhynocoris</taxon>
    </lineage>
</organism>
<feature type="signal peptide" evidence="1">
    <location>
        <begin position="1"/>
        <end position="22"/>
    </location>
</feature>
<gene>
    <name evidence="2" type="ORF">O3M35_006661</name>
</gene>
<evidence type="ECO:0000313" key="2">
    <source>
        <dbReference type="EMBL" id="KAK9509318.1"/>
    </source>
</evidence>
<dbReference type="EMBL" id="JAPXFL010000003">
    <property type="protein sequence ID" value="KAK9509318.1"/>
    <property type="molecule type" value="Genomic_DNA"/>
</dbReference>
<reference evidence="2 3" key="1">
    <citation type="submission" date="2022-12" db="EMBL/GenBank/DDBJ databases">
        <title>Chromosome-level genome assembly of true bugs.</title>
        <authorList>
            <person name="Ma L."/>
            <person name="Li H."/>
        </authorList>
    </citation>
    <scope>NUCLEOTIDE SEQUENCE [LARGE SCALE GENOMIC DNA]</scope>
    <source>
        <strain evidence="2">Lab_2022b</strain>
    </source>
</reference>
<keyword evidence="3" id="KW-1185">Reference proteome</keyword>
<name>A0AAW1DGN0_9HEMI</name>
<proteinExistence type="predicted"/>
<accession>A0AAW1DGN0</accession>
<feature type="chain" id="PRO_5043497567" evidence="1">
    <location>
        <begin position="23"/>
        <end position="138"/>
    </location>
</feature>